<keyword evidence="1" id="KW-0472">Membrane</keyword>
<organism evidence="3 4">
    <name type="scientific">Nocardia higoensis</name>
    <dbReference type="NCBI Taxonomy" id="228599"/>
    <lineage>
        <taxon>Bacteria</taxon>
        <taxon>Bacillati</taxon>
        <taxon>Actinomycetota</taxon>
        <taxon>Actinomycetes</taxon>
        <taxon>Mycobacteriales</taxon>
        <taxon>Nocardiaceae</taxon>
        <taxon>Nocardia</taxon>
    </lineage>
</organism>
<dbReference type="Gene3D" id="3.10.310.50">
    <property type="match status" value="1"/>
</dbReference>
<keyword evidence="1" id="KW-1133">Transmembrane helix</keyword>
<dbReference type="InterPro" id="IPR007621">
    <property type="entry name" value="TPM_dom"/>
</dbReference>
<feature type="domain" description="TPM" evidence="2">
    <location>
        <begin position="44"/>
        <end position="161"/>
    </location>
</feature>
<keyword evidence="1" id="KW-0812">Transmembrane</keyword>
<gene>
    <name evidence="3" type="ORF">IU449_21120</name>
</gene>
<name>A0ABS0DJ67_9NOCA</name>
<keyword evidence="4" id="KW-1185">Reference proteome</keyword>
<accession>A0ABS0DJ67</accession>
<feature type="transmembrane region" description="Helical" evidence="1">
    <location>
        <begin position="172"/>
        <end position="190"/>
    </location>
</feature>
<reference evidence="3 4" key="1">
    <citation type="submission" date="2020-10" db="EMBL/GenBank/DDBJ databases">
        <title>Identification of Nocardia species via Next-generation sequencing and recognition of intraspecies genetic diversity.</title>
        <authorList>
            <person name="Li P."/>
            <person name="Li P."/>
            <person name="Lu B."/>
        </authorList>
    </citation>
    <scope>NUCLEOTIDE SEQUENCE [LARGE SCALE GENOMIC DNA]</scope>
    <source>
        <strain evidence="3 4">BJ06-0143</strain>
    </source>
</reference>
<sequence length="655" mass="68181">MSSCLESCRRWISRAVVGLALLVAALLGAAPGSAEPPGRMDTYVVDSAGALRGEEAARVGTAVDRLYTDHRVRLWVYYVEDFDGKSAQQWAAQTASASGFGSRDMLLAVATGAREYWLDGDAPSGVSEQELDDVLANEVEPALRESRWADAAVLTADGIGAAISGGGTSMRGLLIVALVVAAGLAALVWWSRRRGKRRSAAELAAARRIDPDNTAALAALPLEALHARSREVLVEIDDAIRASDEELQLAIGEFGTTATAPFTAAVNNAKAAAAQAFRIRQQLDDDIPETTDEQHRLLVELLTTAGRADRELDARVAEFDAMRDLLIDAPNRLDRLTRDLVELTGRTPASEAELARLTAAHPASVLAPIADNVRMAGERIAFAEQNIDAARGALALPVGQQGGAVAAIRTAESAIGQARTLLDAVDNAASNIQQARDGLPAALDELRKDIAAAAGLTGYGGSELATAVTAAQQTLDTAGGQADSDPLSAFHAAVSADAALDRAASAATDRKLAAEELRRRFDNALIDAQTRVTAASDYISTRRGGVDATARTRLSEAQRHLDAARGLAGADPAGALEHARTAADLAGRALREAQTSVNAWEKNMNPFSGPGNSTGAILGGIIIGEILRGAAGGSGGFRPTSFGGASSRGGRGGRF</sequence>
<protein>
    <submittedName>
        <fullName evidence="3">TPM domain-containing protein</fullName>
    </submittedName>
</protein>
<comment type="caution">
    <text evidence="3">The sequence shown here is derived from an EMBL/GenBank/DDBJ whole genome shotgun (WGS) entry which is preliminary data.</text>
</comment>
<dbReference type="RefSeq" id="WP_195003860.1">
    <property type="nucleotide sequence ID" value="NZ_JADLQN010000004.1"/>
</dbReference>
<evidence type="ECO:0000256" key="1">
    <source>
        <dbReference type="SAM" id="Phobius"/>
    </source>
</evidence>
<dbReference type="Proteomes" id="UP000707731">
    <property type="component" value="Unassembled WGS sequence"/>
</dbReference>
<evidence type="ECO:0000313" key="3">
    <source>
        <dbReference type="EMBL" id="MBF6357014.1"/>
    </source>
</evidence>
<dbReference type="Pfam" id="PF04536">
    <property type="entry name" value="TPM_phosphatase"/>
    <property type="match status" value="1"/>
</dbReference>
<evidence type="ECO:0000313" key="4">
    <source>
        <dbReference type="Proteomes" id="UP000707731"/>
    </source>
</evidence>
<proteinExistence type="predicted"/>
<dbReference type="EMBL" id="JADLQN010000004">
    <property type="protein sequence ID" value="MBF6357014.1"/>
    <property type="molecule type" value="Genomic_DNA"/>
</dbReference>
<evidence type="ECO:0000259" key="2">
    <source>
        <dbReference type="Pfam" id="PF04536"/>
    </source>
</evidence>